<dbReference type="Pfam" id="PF00248">
    <property type="entry name" value="Aldo_ket_red"/>
    <property type="match status" value="1"/>
</dbReference>
<accession>A0AAU7CP12</accession>
<dbReference type="InterPro" id="IPR017900">
    <property type="entry name" value="4Fe4S_Fe_S_CS"/>
</dbReference>
<dbReference type="EMBL" id="CP155447">
    <property type="protein sequence ID" value="XBH06825.1"/>
    <property type="molecule type" value="Genomic_DNA"/>
</dbReference>
<protein>
    <submittedName>
        <fullName evidence="5">Aldo/keto reductase</fullName>
    </submittedName>
</protein>
<name>A0AAU7CP12_9BACT</name>
<dbReference type="InterPro" id="IPR017896">
    <property type="entry name" value="4Fe4S_Fe-S-bd"/>
</dbReference>
<feature type="domain" description="4Fe-4S ferredoxin-type" evidence="4">
    <location>
        <begin position="366"/>
        <end position="394"/>
    </location>
</feature>
<dbReference type="SUPFAM" id="SSF51430">
    <property type="entry name" value="NAD(P)-linked oxidoreductase"/>
    <property type="match status" value="1"/>
</dbReference>
<reference evidence="5" key="1">
    <citation type="submission" date="2024-05" db="EMBL/GenBank/DDBJ databases">
        <title>Planctomycetes of the genus Singulisphaera possess chitinolytic capabilities.</title>
        <authorList>
            <person name="Ivanova A."/>
        </authorList>
    </citation>
    <scope>NUCLEOTIDE SEQUENCE</scope>
    <source>
        <strain evidence="5">Ch08T</strain>
    </source>
</reference>
<dbReference type="SUPFAM" id="SSF46548">
    <property type="entry name" value="alpha-helical ferredoxin"/>
    <property type="match status" value="1"/>
</dbReference>
<evidence type="ECO:0000256" key="3">
    <source>
        <dbReference type="ARBA" id="ARBA00023014"/>
    </source>
</evidence>
<evidence type="ECO:0000256" key="1">
    <source>
        <dbReference type="ARBA" id="ARBA00022723"/>
    </source>
</evidence>
<dbReference type="PANTHER" id="PTHR43312">
    <property type="entry name" value="D-THREO-ALDOSE 1-DEHYDROGENASE"/>
    <property type="match status" value="1"/>
</dbReference>
<proteinExistence type="predicted"/>
<dbReference type="InterPro" id="IPR036812">
    <property type="entry name" value="NAD(P)_OxRdtase_dom_sf"/>
</dbReference>
<dbReference type="RefSeq" id="WP_406699673.1">
    <property type="nucleotide sequence ID" value="NZ_CP155447.1"/>
</dbReference>
<keyword evidence="3" id="KW-0411">Iron-sulfur</keyword>
<dbReference type="PROSITE" id="PS51379">
    <property type="entry name" value="4FE4S_FER_2"/>
    <property type="match status" value="1"/>
</dbReference>
<evidence type="ECO:0000313" key="5">
    <source>
        <dbReference type="EMBL" id="XBH06825.1"/>
    </source>
</evidence>
<dbReference type="GO" id="GO:0051536">
    <property type="term" value="F:iron-sulfur cluster binding"/>
    <property type="evidence" value="ECO:0007669"/>
    <property type="project" value="UniProtKB-KW"/>
</dbReference>
<dbReference type="Gene3D" id="3.20.20.100">
    <property type="entry name" value="NADP-dependent oxidoreductase domain"/>
    <property type="match status" value="1"/>
</dbReference>
<dbReference type="Gene3D" id="3.30.70.20">
    <property type="match status" value="1"/>
</dbReference>
<evidence type="ECO:0000256" key="2">
    <source>
        <dbReference type="ARBA" id="ARBA00023004"/>
    </source>
</evidence>
<dbReference type="InterPro" id="IPR006311">
    <property type="entry name" value="TAT_signal"/>
</dbReference>
<dbReference type="AlphaFoldDB" id="A0AAU7CP12"/>
<organism evidence="5">
    <name type="scientific">Singulisphaera sp. Ch08</name>
    <dbReference type="NCBI Taxonomy" id="3120278"/>
    <lineage>
        <taxon>Bacteria</taxon>
        <taxon>Pseudomonadati</taxon>
        <taxon>Planctomycetota</taxon>
        <taxon>Planctomycetia</taxon>
        <taxon>Isosphaerales</taxon>
        <taxon>Isosphaeraceae</taxon>
        <taxon>Singulisphaera</taxon>
    </lineage>
</organism>
<gene>
    <name evidence="5" type="ORF">V5E97_12515</name>
</gene>
<keyword evidence="2" id="KW-0408">Iron</keyword>
<dbReference type="GO" id="GO:0046872">
    <property type="term" value="F:metal ion binding"/>
    <property type="evidence" value="ECO:0007669"/>
    <property type="project" value="UniProtKB-KW"/>
</dbReference>
<keyword evidence="1" id="KW-0479">Metal-binding</keyword>
<dbReference type="InterPro" id="IPR053135">
    <property type="entry name" value="AKR2_Oxidoreductase"/>
</dbReference>
<dbReference type="PANTHER" id="PTHR43312:SF1">
    <property type="entry name" value="NADP-DEPENDENT OXIDOREDUCTASE DOMAIN-CONTAINING PROTEIN"/>
    <property type="match status" value="1"/>
</dbReference>
<dbReference type="InterPro" id="IPR023210">
    <property type="entry name" value="NADP_OxRdtase_dom"/>
</dbReference>
<evidence type="ECO:0000259" key="4">
    <source>
        <dbReference type="PROSITE" id="PS51379"/>
    </source>
</evidence>
<sequence length="403" mass="44938">MADGSQNLSRRDMMRLGATGVAAASIASLPVLAVEQVAADKLPKRRYGRTGLEIGWLVGASDWPKELIPRAVSVGVNYWHKAHRWTADTLPPALKALPREAYYLECVVDRVNGDHTRGKIDEEQHYQFVKARLKEAGVGYYDVFKFHFGYHSVEEAKQNSGMVRAFERLKKEGLVKHLAISQHHYNSIKGDMAWEILDYLADNRPYEATQFFYTYNDRKEVQEWIDVAKKKDIATIAMKTMGGVGRAANDKKFQKLLADPKFEGSTPGAAMVKWLRSNENLTGAVIAIKNFDQLRENAGAASGLAMGNQDRAALTLLAGYNKGLTCLLCAQCVSACPEHIGISDIFRYERYARDYHDLNRARKEYAALTQNGTSCVGCGDCLPTCSQEIDIAAKLKEVHRLLG</sequence>
<dbReference type="PROSITE" id="PS51318">
    <property type="entry name" value="TAT"/>
    <property type="match status" value="1"/>
</dbReference>
<dbReference type="PROSITE" id="PS00198">
    <property type="entry name" value="4FE4S_FER_1"/>
    <property type="match status" value="1"/>
</dbReference>